<keyword evidence="11" id="KW-1185">Reference proteome</keyword>
<evidence type="ECO:0000256" key="9">
    <source>
        <dbReference type="SAM" id="MobiDB-lite"/>
    </source>
</evidence>
<dbReference type="InterPro" id="IPR001128">
    <property type="entry name" value="Cyt_P450"/>
</dbReference>
<dbReference type="GO" id="GO:0016705">
    <property type="term" value="F:oxidoreductase activity, acting on paired donors, with incorporation or reduction of molecular oxygen"/>
    <property type="evidence" value="ECO:0007669"/>
    <property type="project" value="InterPro"/>
</dbReference>
<dbReference type="InterPro" id="IPR017972">
    <property type="entry name" value="Cyt_P450_CS"/>
</dbReference>
<dbReference type="PRINTS" id="PR00359">
    <property type="entry name" value="BP450"/>
</dbReference>
<comment type="caution">
    <text evidence="10">The sequence shown here is derived from an EMBL/GenBank/DDBJ whole genome shotgun (WGS) entry which is preliminary data.</text>
</comment>
<reference evidence="10 11" key="1">
    <citation type="submission" date="2014-02" db="EMBL/GenBank/DDBJ databases">
        <title>Whole genome shotgun sequence of Rhodococcus wratislaviensis NBRC 100605.</title>
        <authorList>
            <person name="Hosoyama A."/>
            <person name="Tsuchikane K."/>
            <person name="Yoshida I."/>
            <person name="Ohji S."/>
            <person name="Ichikawa N."/>
            <person name="Yamazoe A."/>
            <person name="Fujita N."/>
        </authorList>
    </citation>
    <scope>NUCLEOTIDE SEQUENCE [LARGE SCALE GENOMIC DNA]</scope>
    <source>
        <strain evidence="10 11">NBRC 100605</strain>
    </source>
</reference>
<evidence type="ECO:0000256" key="4">
    <source>
        <dbReference type="ARBA" id="ARBA00022723"/>
    </source>
</evidence>
<dbReference type="PANTHER" id="PTHR46696">
    <property type="entry name" value="P450, PUTATIVE (EUROFUNG)-RELATED"/>
    <property type="match status" value="1"/>
</dbReference>
<evidence type="ECO:0000313" key="11">
    <source>
        <dbReference type="Proteomes" id="UP000019491"/>
    </source>
</evidence>
<dbReference type="GO" id="GO:0005506">
    <property type="term" value="F:iron ion binding"/>
    <property type="evidence" value="ECO:0007669"/>
    <property type="project" value="InterPro"/>
</dbReference>
<keyword evidence="5 8" id="KW-0560">Oxidoreductase</keyword>
<accession>X0R3R8</accession>
<dbReference type="PRINTS" id="PR00385">
    <property type="entry name" value="P450"/>
</dbReference>
<evidence type="ECO:0000313" key="10">
    <source>
        <dbReference type="EMBL" id="GAF45525.1"/>
    </source>
</evidence>
<dbReference type="FunFam" id="1.10.630.10:FF:000018">
    <property type="entry name" value="Cytochrome P450 monooxygenase"/>
    <property type="match status" value="1"/>
</dbReference>
<dbReference type="EMBL" id="BAWF01000022">
    <property type="protein sequence ID" value="GAF45525.1"/>
    <property type="molecule type" value="Genomic_DNA"/>
</dbReference>
<comment type="similarity">
    <text evidence="2 8">Belongs to the cytochrome P450 family.</text>
</comment>
<dbReference type="Pfam" id="PF00067">
    <property type="entry name" value="p450"/>
    <property type="match status" value="1"/>
</dbReference>
<protein>
    <submittedName>
        <fullName evidence="10">Putative cytochrome P450</fullName>
    </submittedName>
</protein>
<dbReference type="GO" id="GO:0004497">
    <property type="term" value="F:monooxygenase activity"/>
    <property type="evidence" value="ECO:0007669"/>
    <property type="project" value="UniProtKB-KW"/>
</dbReference>
<keyword evidence="4 8" id="KW-0479">Metal-binding</keyword>
<evidence type="ECO:0000256" key="3">
    <source>
        <dbReference type="ARBA" id="ARBA00022617"/>
    </source>
</evidence>
<organism evidence="10 11">
    <name type="scientific">Rhodococcus wratislaviensis NBRC 100605</name>
    <dbReference type="NCBI Taxonomy" id="1219028"/>
    <lineage>
        <taxon>Bacteria</taxon>
        <taxon>Bacillati</taxon>
        <taxon>Actinomycetota</taxon>
        <taxon>Actinomycetes</taxon>
        <taxon>Mycobacteriales</taxon>
        <taxon>Nocardiaceae</taxon>
        <taxon>Rhodococcus</taxon>
    </lineage>
</organism>
<proteinExistence type="inferred from homology"/>
<keyword evidence="6 8" id="KW-0408">Iron</keyword>
<dbReference type="Gene3D" id="1.10.630.10">
    <property type="entry name" value="Cytochrome P450"/>
    <property type="match status" value="1"/>
</dbReference>
<dbReference type="InterPro" id="IPR002397">
    <property type="entry name" value="Cyt_P450_B"/>
</dbReference>
<dbReference type="AlphaFoldDB" id="X0R3R8"/>
<evidence type="ECO:0000256" key="5">
    <source>
        <dbReference type="ARBA" id="ARBA00023002"/>
    </source>
</evidence>
<dbReference type="PROSITE" id="PS00086">
    <property type="entry name" value="CYTOCHROME_P450"/>
    <property type="match status" value="1"/>
</dbReference>
<name>X0R3R8_RHOWR</name>
<evidence type="ECO:0000256" key="2">
    <source>
        <dbReference type="ARBA" id="ARBA00010617"/>
    </source>
</evidence>
<dbReference type="SUPFAM" id="SSF48264">
    <property type="entry name" value="Cytochrome P450"/>
    <property type="match status" value="1"/>
</dbReference>
<sequence length="411" mass="46112">MRFEGVEMTDSNQAPAYPMPRARACPFDPPPGLTELESVQRVRIWDGSMPWLVKGYDDSRRILSDPRVSNDVRREGYPHTSEPFKALRTKGVVTFDRMDSPEHERQRRMLTKDFMVKHIEQMRPKLQHYVDELMDAILAGPNPVDLVPALALPLPGLVICELLGVPFADTALFQRCVSRMLNTKLSPEVVMDASKELHDYLENLVRASETEPADGLIGRLVSNQMANGELTRTQIVDMSLLLLMAGYDTSSNMISLGILALLQNPDQLADLRESDDPALTANTVEELLRYLTVLHMGRRRLAMEDIELGGQTIRAGDGIIVLSDMANRDNTAFAGDPNELDIHRDARHNVAFGFGVHQCLGQPLARVELQIVYSTFAKRMPSTVKLAIPFEDVKFQFDAQIYGLDSLPVTW</sequence>
<gene>
    <name evidence="10" type="ORF">RW1_022_01050</name>
</gene>
<comment type="cofactor">
    <cofactor evidence="1">
        <name>heme</name>
        <dbReference type="ChEBI" id="CHEBI:30413"/>
    </cofactor>
</comment>
<dbReference type="PANTHER" id="PTHR46696:SF1">
    <property type="entry name" value="CYTOCHROME P450 YJIB-RELATED"/>
    <property type="match status" value="1"/>
</dbReference>
<dbReference type="InterPro" id="IPR036396">
    <property type="entry name" value="Cyt_P450_sf"/>
</dbReference>
<keyword evidence="3 8" id="KW-0349">Heme</keyword>
<evidence type="ECO:0000256" key="1">
    <source>
        <dbReference type="ARBA" id="ARBA00001971"/>
    </source>
</evidence>
<keyword evidence="7 8" id="KW-0503">Monooxygenase</keyword>
<dbReference type="GO" id="GO:0020037">
    <property type="term" value="F:heme binding"/>
    <property type="evidence" value="ECO:0007669"/>
    <property type="project" value="InterPro"/>
</dbReference>
<evidence type="ECO:0000256" key="8">
    <source>
        <dbReference type="RuleBase" id="RU000461"/>
    </source>
</evidence>
<dbReference type="Proteomes" id="UP000019491">
    <property type="component" value="Unassembled WGS sequence"/>
</dbReference>
<evidence type="ECO:0000256" key="7">
    <source>
        <dbReference type="ARBA" id="ARBA00023033"/>
    </source>
</evidence>
<dbReference type="CDD" id="cd11030">
    <property type="entry name" value="CYP105-like"/>
    <property type="match status" value="1"/>
</dbReference>
<evidence type="ECO:0000256" key="6">
    <source>
        <dbReference type="ARBA" id="ARBA00023004"/>
    </source>
</evidence>
<feature type="region of interest" description="Disordered" evidence="9">
    <location>
        <begin position="1"/>
        <end position="20"/>
    </location>
</feature>